<dbReference type="FunFam" id="3.20.20.80:FF:000077">
    <property type="entry name" value="Arabinogalactan endo-beta-1,4-galactanase"/>
    <property type="match status" value="1"/>
</dbReference>
<evidence type="ECO:0000313" key="9">
    <source>
        <dbReference type="Proteomes" id="UP001187682"/>
    </source>
</evidence>
<evidence type="ECO:0000256" key="1">
    <source>
        <dbReference type="ARBA" id="ARBA00001695"/>
    </source>
</evidence>
<dbReference type="EC" id="3.2.1.89" evidence="3 7"/>
<dbReference type="GO" id="GO:0016998">
    <property type="term" value="P:cell wall macromolecule catabolic process"/>
    <property type="evidence" value="ECO:0007669"/>
    <property type="project" value="UniProtKB-ARBA"/>
</dbReference>
<evidence type="ECO:0000256" key="7">
    <source>
        <dbReference type="RuleBase" id="RU361192"/>
    </source>
</evidence>
<gene>
    <name evidence="8" type="ORF">DNG_01790</name>
</gene>
<sequence length="347" mass="38376">MKLLYLLFAGLASAALRHVGVDWSSLLIEERAGISYQDPSGTTLPLEKILVASGVDTVRQRIWVNPADGNYNLEYNLQLARRANAAGLKVYLDFHYSDNWADPGKQHAPAGWPQEIGALERKLYEYTLSVCNAFAQAGIVPAIISIGNEIRTGMLWPVGSTDGNKFGNVARLLRVASRGVRESSLGNRPKIMVHIDNGWDWGLQEWWYESVLAAGGFELGDFDQMGVSYYPFYNSGATLASLRTSLQNMARRWGKEVVVAEVNWPVQCSRPAYAFPADLRDIPFSWQGQADFLRKVASATEGAGGAGIFYWEPAWVDNAGLGSSCERNTMFEWPGKGLPSLNVFKEL</sequence>
<dbReference type="PANTHER" id="PTHR34983">
    <property type="entry name" value="ARABINOGALACTAN ENDO-BETA-1,4-GALACTANASE A"/>
    <property type="match status" value="1"/>
</dbReference>
<dbReference type="GO" id="GO:0045490">
    <property type="term" value="P:pectin catabolic process"/>
    <property type="evidence" value="ECO:0007669"/>
    <property type="project" value="TreeGrafter"/>
</dbReference>
<accession>A0AAE8MS85</accession>
<evidence type="ECO:0000256" key="6">
    <source>
        <dbReference type="ARBA" id="ARBA00068680"/>
    </source>
</evidence>
<proteinExistence type="inferred from homology"/>
<dbReference type="PANTHER" id="PTHR34983:SF1">
    <property type="entry name" value="ARABINOGALACTAN ENDO-BETA-1,4-GALACTANASE A"/>
    <property type="match status" value="1"/>
</dbReference>
<dbReference type="GO" id="GO:0015926">
    <property type="term" value="F:glucosidase activity"/>
    <property type="evidence" value="ECO:0007669"/>
    <property type="project" value="InterPro"/>
</dbReference>
<dbReference type="InterPro" id="IPR017853">
    <property type="entry name" value="GH"/>
</dbReference>
<evidence type="ECO:0000256" key="2">
    <source>
        <dbReference type="ARBA" id="ARBA00010687"/>
    </source>
</evidence>
<dbReference type="InterPro" id="IPR011683">
    <property type="entry name" value="Glyco_hydro_53"/>
</dbReference>
<keyword evidence="9" id="KW-1185">Reference proteome</keyword>
<dbReference type="GO" id="GO:0030247">
    <property type="term" value="F:polysaccharide binding"/>
    <property type="evidence" value="ECO:0007669"/>
    <property type="project" value="UniProtKB-ARBA"/>
</dbReference>
<dbReference type="Proteomes" id="UP001187682">
    <property type="component" value="Unassembled WGS sequence"/>
</dbReference>
<dbReference type="SUPFAM" id="SSF51445">
    <property type="entry name" value="(Trans)glycosidases"/>
    <property type="match status" value="1"/>
</dbReference>
<evidence type="ECO:0000256" key="3">
    <source>
        <dbReference type="ARBA" id="ARBA00012556"/>
    </source>
</evidence>
<evidence type="ECO:0000256" key="5">
    <source>
        <dbReference type="ARBA" id="ARBA00023295"/>
    </source>
</evidence>
<dbReference type="Gene3D" id="3.20.20.80">
    <property type="entry name" value="Glycosidases"/>
    <property type="match status" value="1"/>
</dbReference>
<protein>
    <recommendedName>
        <fullName evidence="6 7">Arabinogalactan endo-beta-1,4-galactanase</fullName>
        <ecNumber evidence="3 7">3.2.1.89</ecNumber>
    </recommendedName>
</protein>
<evidence type="ECO:0000256" key="4">
    <source>
        <dbReference type="ARBA" id="ARBA00022801"/>
    </source>
</evidence>
<keyword evidence="4 7" id="KW-0378">Hydrolase</keyword>
<dbReference type="EMBL" id="ONZQ02000002">
    <property type="protein sequence ID" value="SPN98747.1"/>
    <property type="molecule type" value="Genomic_DNA"/>
</dbReference>
<dbReference type="GO" id="GO:0031218">
    <property type="term" value="F:arabinogalactan endo-1,4-beta-galactosidase activity"/>
    <property type="evidence" value="ECO:0007669"/>
    <property type="project" value="UniProtKB-EC"/>
</dbReference>
<comment type="catalytic activity">
    <reaction evidence="1 7">
        <text>The enzyme specifically hydrolyzes (1-&gt;4)-beta-D-galactosidic linkages in type I arabinogalactans.</text>
        <dbReference type="EC" id="3.2.1.89"/>
    </reaction>
</comment>
<evidence type="ECO:0000313" key="8">
    <source>
        <dbReference type="EMBL" id="SPN98747.1"/>
    </source>
</evidence>
<organism evidence="8 9">
    <name type="scientific">Cephalotrichum gorgonifer</name>
    <dbReference type="NCBI Taxonomy" id="2041049"/>
    <lineage>
        <taxon>Eukaryota</taxon>
        <taxon>Fungi</taxon>
        <taxon>Dikarya</taxon>
        <taxon>Ascomycota</taxon>
        <taxon>Pezizomycotina</taxon>
        <taxon>Sordariomycetes</taxon>
        <taxon>Hypocreomycetidae</taxon>
        <taxon>Microascales</taxon>
        <taxon>Microascaceae</taxon>
        <taxon>Cephalotrichum</taxon>
    </lineage>
</organism>
<keyword evidence="5 7" id="KW-0326">Glycosidase</keyword>
<name>A0AAE8MS85_9PEZI</name>
<comment type="caution">
    <text evidence="8">The sequence shown here is derived from an EMBL/GenBank/DDBJ whole genome shotgun (WGS) entry which is preliminary data.</text>
</comment>
<dbReference type="Pfam" id="PF07745">
    <property type="entry name" value="Glyco_hydro_53"/>
    <property type="match status" value="1"/>
</dbReference>
<comment type="similarity">
    <text evidence="2 7">Belongs to the glycosyl hydrolase 53 family.</text>
</comment>
<reference evidence="8" key="1">
    <citation type="submission" date="2018-03" db="EMBL/GenBank/DDBJ databases">
        <authorList>
            <person name="Guldener U."/>
        </authorList>
    </citation>
    <scope>NUCLEOTIDE SEQUENCE</scope>
</reference>
<dbReference type="AlphaFoldDB" id="A0AAE8MS85"/>